<name>A0A9P5VML6_9FUNG</name>
<gene>
    <name evidence="3" type="ORF">BG006_004958</name>
</gene>
<proteinExistence type="predicted"/>
<keyword evidence="2" id="KW-1133">Transmembrane helix</keyword>
<feature type="region of interest" description="Disordered" evidence="1">
    <location>
        <begin position="326"/>
        <end position="346"/>
    </location>
</feature>
<keyword evidence="2" id="KW-0812">Transmembrane</keyword>
<reference evidence="3" key="1">
    <citation type="journal article" date="2020" name="Fungal Divers.">
        <title>Resolving the Mortierellaceae phylogeny through synthesis of multi-gene phylogenetics and phylogenomics.</title>
        <authorList>
            <person name="Vandepol N."/>
            <person name="Liber J."/>
            <person name="Desiro A."/>
            <person name="Na H."/>
            <person name="Kennedy M."/>
            <person name="Barry K."/>
            <person name="Grigoriev I.V."/>
            <person name="Miller A.N."/>
            <person name="O'Donnell K."/>
            <person name="Stajich J.E."/>
            <person name="Bonito G."/>
        </authorList>
    </citation>
    <scope>NUCLEOTIDE SEQUENCE</scope>
    <source>
        <strain evidence="3">NVP1</strain>
    </source>
</reference>
<keyword evidence="4" id="KW-1185">Reference proteome</keyword>
<sequence>MQEKNKGDFMLPVEEAPLLSHNNYSNGQPRTNCTRGVSGAHENTRKRALARRGFVAILVAWLYWSVFGHPGFRGGFFGGHHDDRCRKDLVPWDGPSKIEATTSNLEVKFGKGNLVTSVQVLTGDVSEPTVIIRANVSASHHHDPDSDHGDYDDKVVVAAKTLKTYKDYGLHLEVQDDDGKVRVYFWAEENFGHRHRERFCGNIDVDVVLPKDLKEFGRLAVLGTLLKVTTHDISAIAFEKVKFSSVVGSIVVDSLVTDSLVSDVTTGPIVVKALTAPSGTPLKATLSTTVGQADLVAIVPDLSDDYEGDGHTVDIHSTTGDIHLDVSPADNSKKSSHTTPGDISVTTSTDVGLAVNNIDLADGQLLFLRSKSATGTVDSTVSDKFLGQFSLRTDMGTVAVIGAEDSASEIEYQKNSPRVKIGRKFIKTDDGKVQEGQIAVLSDFGRAKLTFV</sequence>
<evidence type="ECO:0000256" key="1">
    <source>
        <dbReference type="SAM" id="MobiDB-lite"/>
    </source>
</evidence>
<dbReference type="AlphaFoldDB" id="A0A9P5VML6"/>
<evidence type="ECO:0000256" key="2">
    <source>
        <dbReference type="SAM" id="Phobius"/>
    </source>
</evidence>
<dbReference type="Proteomes" id="UP000696485">
    <property type="component" value="Unassembled WGS sequence"/>
</dbReference>
<organism evidence="3 4">
    <name type="scientific">Podila minutissima</name>
    <dbReference type="NCBI Taxonomy" id="64525"/>
    <lineage>
        <taxon>Eukaryota</taxon>
        <taxon>Fungi</taxon>
        <taxon>Fungi incertae sedis</taxon>
        <taxon>Mucoromycota</taxon>
        <taxon>Mortierellomycotina</taxon>
        <taxon>Mortierellomycetes</taxon>
        <taxon>Mortierellales</taxon>
        <taxon>Mortierellaceae</taxon>
        <taxon>Podila</taxon>
    </lineage>
</organism>
<dbReference type="EMBL" id="JAAAUY010000277">
    <property type="protein sequence ID" value="KAF9332170.1"/>
    <property type="molecule type" value="Genomic_DNA"/>
</dbReference>
<accession>A0A9P5VML6</accession>
<protein>
    <recommendedName>
        <fullName evidence="5">Adhesin domain-containing protein</fullName>
    </recommendedName>
</protein>
<evidence type="ECO:0008006" key="5">
    <source>
        <dbReference type="Google" id="ProtNLM"/>
    </source>
</evidence>
<evidence type="ECO:0000313" key="3">
    <source>
        <dbReference type="EMBL" id="KAF9332170.1"/>
    </source>
</evidence>
<evidence type="ECO:0000313" key="4">
    <source>
        <dbReference type="Proteomes" id="UP000696485"/>
    </source>
</evidence>
<keyword evidence="2" id="KW-0472">Membrane</keyword>
<feature type="compositionally biased region" description="Polar residues" evidence="1">
    <location>
        <begin position="337"/>
        <end position="346"/>
    </location>
</feature>
<comment type="caution">
    <text evidence="3">The sequence shown here is derived from an EMBL/GenBank/DDBJ whole genome shotgun (WGS) entry which is preliminary data.</text>
</comment>
<feature type="transmembrane region" description="Helical" evidence="2">
    <location>
        <begin position="53"/>
        <end position="72"/>
    </location>
</feature>